<reference evidence="12 13" key="1">
    <citation type="journal article" date="2018" name="Science">
        <title>The opium poppy genome and morphinan production.</title>
        <authorList>
            <person name="Guo L."/>
            <person name="Winzer T."/>
            <person name="Yang X."/>
            <person name="Li Y."/>
            <person name="Ning Z."/>
            <person name="He Z."/>
            <person name="Teodor R."/>
            <person name="Lu Y."/>
            <person name="Bowser T.A."/>
            <person name="Graham I.A."/>
            <person name="Ye K."/>
        </authorList>
    </citation>
    <scope>NUCLEOTIDE SEQUENCE [LARGE SCALE GENOMIC DNA]</scope>
    <source>
        <strain evidence="13">cv. HN1</strain>
        <tissue evidence="12">Leaves</tissue>
    </source>
</reference>
<evidence type="ECO:0000313" key="13">
    <source>
        <dbReference type="Proteomes" id="UP000316621"/>
    </source>
</evidence>
<dbReference type="InterPro" id="IPR017871">
    <property type="entry name" value="ABC_transporter-like_CS"/>
</dbReference>
<keyword evidence="5" id="KW-0547">Nucleotide-binding</keyword>
<keyword evidence="3" id="KW-0813">Transport</keyword>
<evidence type="ECO:0000256" key="10">
    <source>
        <dbReference type="SAM" id="Phobius"/>
    </source>
</evidence>
<dbReference type="PANTHER" id="PTHR48042:SF19">
    <property type="entry name" value="OS09G0472100 PROTEIN"/>
    <property type="match status" value="1"/>
</dbReference>
<dbReference type="GO" id="GO:0140359">
    <property type="term" value="F:ABC-type transporter activity"/>
    <property type="evidence" value="ECO:0007669"/>
    <property type="project" value="InterPro"/>
</dbReference>
<dbReference type="InterPro" id="IPR003439">
    <property type="entry name" value="ABC_transporter-like_ATP-bd"/>
</dbReference>
<evidence type="ECO:0000259" key="11">
    <source>
        <dbReference type="PROSITE" id="PS50893"/>
    </source>
</evidence>
<dbReference type="SUPFAM" id="SSF52540">
    <property type="entry name" value="P-loop containing nucleoside triphosphate hydrolases"/>
    <property type="match status" value="1"/>
</dbReference>
<dbReference type="Gramene" id="RZC64443">
    <property type="protein sequence ID" value="RZC64443"/>
    <property type="gene ID" value="C5167_008134"/>
</dbReference>
<keyword evidence="13" id="KW-1185">Reference proteome</keyword>
<name>A0A4Y7JTN3_PAPSO</name>
<accession>A0A4Y7JTN3</accession>
<evidence type="ECO:0000256" key="2">
    <source>
        <dbReference type="ARBA" id="ARBA00005814"/>
    </source>
</evidence>
<dbReference type="GO" id="GO:0016887">
    <property type="term" value="F:ATP hydrolysis activity"/>
    <property type="evidence" value="ECO:0007669"/>
    <property type="project" value="InterPro"/>
</dbReference>
<protein>
    <recommendedName>
        <fullName evidence="11">ABC transporter domain-containing protein</fullName>
    </recommendedName>
</protein>
<keyword evidence="6" id="KW-0067">ATP-binding</keyword>
<dbReference type="GO" id="GO:0005524">
    <property type="term" value="F:ATP binding"/>
    <property type="evidence" value="ECO:0007669"/>
    <property type="project" value="UniProtKB-KW"/>
</dbReference>
<feature type="transmembrane region" description="Helical" evidence="10">
    <location>
        <begin position="457"/>
        <end position="476"/>
    </location>
</feature>
<evidence type="ECO:0000256" key="8">
    <source>
        <dbReference type="ARBA" id="ARBA00023136"/>
    </source>
</evidence>
<dbReference type="PROSITE" id="PS50893">
    <property type="entry name" value="ABC_TRANSPORTER_2"/>
    <property type="match status" value="1"/>
</dbReference>
<feature type="region of interest" description="Disordered" evidence="9">
    <location>
        <begin position="1"/>
        <end position="57"/>
    </location>
</feature>
<dbReference type="PROSITE" id="PS00211">
    <property type="entry name" value="ABC_TRANSPORTER_1"/>
    <property type="match status" value="1"/>
</dbReference>
<proteinExistence type="inferred from homology"/>
<evidence type="ECO:0000256" key="3">
    <source>
        <dbReference type="ARBA" id="ARBA00022448"/>
    </source>
</evidence>
<feature type="transmembrane region" description="Helical" evidence="10">
    <location>
        <begin position="423"/>
        <end position="445"/>
    </location>
</feature>
<evidence type="ECO:0000256" key="7">
    <source>
        <dbReference type="ARBA" id="ARBA00022989"/>
    </source>
</evidence>
<sequence length="700" mass="78167">MASANTNVPRYIPNLSPSKSPFPLLNNQTSSTMEMESPLPTQNELGTGRQRGSFRDTSSCTGAEAFLTWDDLWVTVPSSSGTDTRGKNNGKAILQGLNGYAQPSEILAIMGPSGSGKSTLLDALAGRLASNTKQSGLIKVNGRKSLAFGTSAYVTQDDELTTTLTVKESIYYSAMLQLPESMTNSEKKERAETTIRDMGLQEVMDTRIGGWYNKGLSGGQKRRVSICIEILTRPKLLFLDEPTSGLDSAASYHVMDRIEKLTKQCGMTVIASIHQPSSEVFDLFHKLCLLSFGRTVFFGPASAAYEFFTLNGFPCPTKRNPSDHYLRTINKDFDNVSLIQNEDTEQGLEGNNCKLLTTEEATNILVESYRLSQFSQEVKLRVSEISNKEGRILEKGSHACFLTQSIALTKRSFVNMNRDLGYYWLRLGIYISISVCLGTIFYDIGYTFDSIQARGSMLMFIATLLTFMSIGGFPSFTQDMMIFERERLNGHYGVTAFIIGNTLSSTPYLLINTLIPGAIAYYLAGLHKGFEHFLFFVLVIFVSVILVESLMMIVASMVPNYLMGIIIGSGIQGVMMLNAGFFRLPDALPNPFWKYPMYYIAFHRYAIEGLYKNEFKGLSFPRSQGEGSSTITGEEIIEKIWQMPMSYSKWIDLYILFGMVVLYRLMFFVVIKTSEKIKPILRSFSVAHYKPTKQSNHGVP</sequence>
<dbReference type="Pfam" id="PF01061">
    <property type="entry name" value="ABC2_membrane"/>
    <property type="match status" value="1"/>
</dbReference>
<feature type="transmembrane region" description="Helical" evidence="10">
    <location>
        <begin position="561"/>
        <end position="584"/>
    </location>
</feature>
<organism evidence="12 13">
    <name type="scientific">Papaver somniferum</name>
    <name type="common">Opium poppy</name>
    <dbReference type="NCBI Taxonomy" id="3469"/>
    <lineage>
        <taxon>Eukaryota</taxon>
        <taxon>Viridiplantae</taxon>
        <taxon>Streptophyta</taxon>
        <taxon>Embryophyta</taxon>
        <taxon>Tracheophyta</taxon>
        <taxon>Spermatophyta</taxon>
        <taxon>Magnoliopsida</taxon>
        <taxon>Ranunculales</taxon>
        <taxon>Papaveraceae</taxon>
        <taxon>Papaveroideae</taxon>
        <taxon>Papaver</taxon>
    </lineage>
</organism>
<gene>
    <name evidence="12" type="ORF">C5167_008134</name>
</gene>
<dbReference type="OMA" id="EACLNVR"/>
<evidence type="ECO:0000256" key="6">
    <source>
        <dbReference type="ARBA" id="ARBA00022840"/>
    </source>
</evidence>
<dbReference type="AlphaFoldDB" id="A0A4Y7JTN3"/>
<dbReference type="InterPro" id="IPR013525">
    <property type="entry name" value="ABC2_TM"/>
</dbReference>
<keyword evidence="8 10" id="KW-0472">Membrane</keyword>
<dbReference type="SMART" id="SM00382">
    <property type="entry name" value="AAA"/>
    <property type="match status" value="1"/>
</dbReference>
<dbReference type="InterPro" id="IPR052215">
    <property type="entry name" value="Plant_ABCG"/>
</dbReference>
<evidence type="ECO:0000256" key="5">
    <source>
        <dbReference type="ARBA" id="ARBA00022741"/>
    </source>
</evidence>
<dbReference type="Proteomes" id="UP000316621">
    <property type="component" value="Chromosome 6"/>
</dbReference>
<keyword evidence="7 10" id="KW-1133">Transmembrane helix</keyword>
<feature type="domain" description="ABC transporter" evidence="11">
    <location>
        <begin position="67"/>
        <end position="317"/>
    </location>
</feature>
<feature type="transmembrane region" description="Helical" evidence="10">
    <location>
        <begin position="533"/>
        <end position="555"/>
    </location>
</feature>
<evidence type="ECO:0000256" key="9">
    <source>
        <dbReference type="SAM" id="MobiDB-lite"/>
    </source>
</evidence>
<comment type="similarity">
    <text evidence="2">Belongs to the ABC transporter superfamily. ABCG family. Eye pigment precursor importer (TC 3.A.1.204) subfamily.</text>
</comment>
<dbReference type="Gene3D" id="3.40.50.300">
    <property type="entry name" value="P-loop containing nucleotide triphosphate hydrolases"/>
    <property type="match status" value="1"/>
</dbReference>
<dbReference type="InterPro" id="IPR043926">
    <property type="entry name" value="ABCG_dom"/>
</dbReference>
<dbReference type="EMBL" id="CM010720">
    <property type="protein sequence ID" value="RZC64443.1"/>
    <property type="molecule type" value="Genomic_DNA"/>
</dbReference>
<dbReference type="PANTHER" id="PTHR48042">
    <property type="entry name" value="ABC TRANSPORTER G FAMILY MEMBER 11"/>
    <property type="match status" value="1"/>
</dbReference>
<dbReference type="Pfam" id="PF19055">
    <property type="entry name" value="ABC2_membrane_7"/>
    <property type="match status" value="1"/>
</dbReference>
<feature type="compositionally biased region" description="Polar residues" evidence="9">
    <location>
        <begin position="15"/>
        <end position="45"/>
    </location>
</feature>
<dbReference type="InterPro" id="IPR003593">
    <property type="entry name" value="AAA+_ATPase"/>
</dbReference>
<comment type="subcellular location">
    <subcellularLocation>
        <location evidence="1">Membrane</location>
        <topology evidence="1">Multi-pass membrane protein</topology>
    </subcellularLocation>
</comment>
<feature type="transmembrane region" description="Helical" evidence="10">
    <location>
        <begin position="496"/>
        <end position="521"/>
    </location>
</feature>
<evidence type="ECO:0000256" key="4">
    <source>
        <dbReference type="ARBA" id="ARBA00022692"/>
    </source>
</evidence>
<keyword evidence="4 10" id="KW-0812">Transmembrane</keyword>
<evidence type="ECO:0000256" key="1">
    <source>
        <dbReference type="ARBA" id="ARBA00004141"/>
    </source>
</evidence>
<dbReference type="OrthoDB" id="66620at2759"/>
<dbReference type="Pfam" id="PF00005">
    <property type="entry name" value="ABC_tran"/>
    <property type="match status" value="1"/>
</dbReference>
<feature type="transmembrane region" description="Helical" evidence="10">
    <location>
        <begin position="653"/>
        <end position="671"/>
    </location>
</feature>
<dbReference type="GO" id="GO:0016020">
    <property type="term" value="C:membrane"/>
    <property type="evidence" value="ECO:0007669"/>
    <property type="project" value="UniProtKB-SubCell"/>
</dbReference>
<evidence type="ECO:0000313" key="12">
    <source>
        <dbReference type="EMBL" id="RZC64443.1"/>
    </source>
</evidence>
<dbReference type="InterPro" id="IPR027417">
    <property type="entry name" value="P-loop_NTPase"/>
</dbReference>